<keyword evidence="1" id="KW-1277">Toxin-antitoxin system</keyword>
<evidence type="ECO:0000313" key="3">
    <source>
        <dbReference type="EMBL" id="SJK84411.1"/>
    </source>
</evidence>
<dbReference type="Pfam" id="PF02697">
    <property type="entry name" value="VAPB_antitox"/>
    <property type="match status" value="1"/>
</dbReference>
<reference evidence="3" key="2">
    <citation type="submission" date="2016-06" db="EMBL/GenBank/DDBJ databases">
        <authorList>
            <person name="Olsen C.W."/>
            <person name="Carey S."/>
            <person name="Hinshaw L."/>
            <person name="Karasin A.I."/>
        </authorList>
    </citation>
    <scope>NUCLEOTIDE SEQUENCE [LARGE SCALE GENOMIC DNA]</scope>
    <source>
        <strain evidence="3">PM4</strain>
    </source>
</reference>
<dbReference type="OrthoDB" id="135634at2157"/>
<accession>A0A1N5TGN1</accession>
<dbReference type="RefSeq" id="WP_077075989.1">
    <property type="nucleotide sequence ID" value="NZ_LT671858.1"/>
</dbReference>
<proteinExistence type="predicted"/>
<reference evidence="2 5" key="1">
    <citation type="submission" date="2016-04" db="EMBL/GenBank/DDBJ databases">
        <authorList>
            <person name="Evans L.H."/>
            <person name="Alamgir A."/>
            <person name="Owens N."/>
            <person name="Weber N.D."/>
            <person name="Virtaneva K."/>
            <person name="Barbian K."/>
            <person name="Babar A."/>
            <person name="Rosenke K."/>
        </authorList>
    </citation>
    <scope>NUCLEOTIDE SEQUENCE [LARGE SCALE GENOMIC DNA]</scope>
    <source>
        <strain evidence="2">S5</strain>
        <strain evidence="5">S5(T) (JCM 30642 \VKM B-2941)</strain>
    </source>
</reference>
<name>A0A1N5TGN1_9ARCH</name>
<dbReference type="Proteomes" id="UP000187822">
    <property type="component" value="Chromosome I"/>
</dbReference>
<protein>
    <submittedName>
        <fullName evidence="2">VapB antitoxin</fullName>
    </submittedName>
</protein>
<dbReference type="EMBL" id="LT671858">
    <property type="protein sequence ID" value="SIM47305.1"/>
    <property type="molecule type" value="Genomic_DNA"/>
</dbReference>
<gene>
    <name evidence="3" type="ORF">CPM_0533</name>
    <name evidence="2" type="ORF">CSP5_0561</name>
</gene>
<sequence>MSTKNIALRDDVYKKLKEVKGPNESFSDAIEELLKRKGSLLPLWSSLSESEAIDLIETDLKAIRNGAKIRA</sequence>
<dbReference type="GeneID" id="41587856"/>
<organism evidence="2 5">
    <name type="scientific">Cuniculiplasma divulgatum</name>
    <dbReference type="NCBI Taxonomy" id="1673428"/>
    <lineage>
        <taxon>Archaea</taxon>
        <taxon>Methanobacteriati</taxon>
        <taxon>Thermoplasmatota</taxon>
        <taxon>Thermoplasmata</taxon>
        <taxon>Thermoplasmatales</taxon>
        <taxon>Cuniculiplasmataceae</taxon>
        <taxon>Cuniculiplasma</taxon>
    </lineage>
</organism>
<reference evidence="4" key="3">
    <citation type="submission" date="2016-06" db="EMBL/GenBank/DDBJ databases">
        <authorList>
            <person name="Toshchakov V.S."/>
        </authorList>
    </citation>
    <scope>NUCLEOTIDE SEQUENCE [LARGE SCALE GENOMIC DNA]</scope>
    <source>
        <strain>PM4 (JCM 30641</strain>
        <strain evidence="4">\VKM B-2940)</strain>
    </source>
</reference>
<dbReference type="KEGG" id="cdiv:CPM_0533"/>
<evidence type="ECO:0000313" key="2">
    <source>
        <dbReference type="EMBL" id="SIM47305.1"/>
    </source>
</evidence>
<dbReference type="Proteomes" id="UP000195607">
    <property type="component" value="Chromosome I"/>
</dbReference>
<evidence type="ECO:0000256" key="1">
    <source>
        <dbReference type="ARBA" id="ARBA00022649"/>
    </source>
</evidence>
<dbReference type="InterPro" id="IPR003847">
    <property type="entry name" value="Put_antitoxin"/>
</dbReference>
<keyword evidence="4" id="KW-1185">Reference proteome</keyword>
<evidence type="ECO:0000313" key="4">
    <source>
        <dbReference type="Proteomes" id="UP000187822"/>
    </source>
</evidence>
<evidence type="ECO:0000313" key="5">
    <source>
        <dbReference type="Proteomes" id="UP000195607"/>
    </source>
</evidence>
<dbReference type="EMBL" id="LT719092">
    <property type="protein sequence ID" value="SJK84411.1"/>
    <property type="molecule type" value="Genomic_DNA"/>
</dbReference>
<dbReference type="AlphaFoldDB" id="A0A1N5TGN1"/>